<name>A0A645G0P1_9ZZZZ</name>
<dbReference type="AlphaFoldDB" id="A0A645G0P1"/>
<organism evidence="1">
    <name type="scientific">bioreactor metagenome</name>
    <dbReference type="NCBI Taxonomy" id="1076179"/>
    <lineage>
        <taxon>unclassified sequences</taxon>
        <taxon>metagenomes</taxon>
        <taxon>ecological metagenomes</taxon>
    </lineage>
</organism>
<comment type="caution">
    <text evidence="1">The sequence shown here is derived from an EMBL/GenBank/DDBJ whole genome shotgun (WGS) entry which is preliminary data.</text>
</comment>
<evidence type="ECO:0000313" key="1">
    <source>
        <dbReference type="EMBL" id="MPN20408.1"/>
    </source>
</evidence>
<proteinExistence type="predicted"/>
<dbReference type="EMBL" id="VSSQ01068164">
    <property type="protein sequence ID" value="MPN20408.1"/>
    <property type="molecule type" value="Genomic_DNA"/>
</dbReference>
<accession>A0A645G0P1</accession>
<gene>
    <name evidence="1" type="ORF">SDC9_167787</name>
</gene>
<sequence length="74" mass="7717">MRAHADGHVKIAVRAAAVTRAAHVRQAKRLSVVDARGNLERLFDVFADASRTPAIRAGVVDELTGSPAGRAGAS</sequence>
<protein>
    <submittedName>
        <fullName evidence="1">Uncharacterized protein</fullName>
    </submittedName>
</protein>
<reference evidence="1" key="1">
    <citation type="submission" date="2019-08" db="EMBL/GenBank/DDBJ databases">
        <authorList>
            <person name="Kucharzyk K."/>
            <person name="Murdoch R.W."/>
            <person name="Higgins S."/>
            <person name="Loffler F."/>
        </authorList>
    </citation>
    <scope>NUCLEOTIDE SEQUENCE</scope>
</reference>